<gene>
    <name evidence="4" type="ORF">CWS72_25125</name>
</gene>
<dbReference type="RefSeq" id="WP_101253411.1">
    <property type="nucleotide sequence ID" value="NZ_PIUM01000045.1"/>
</dbReference>
<organism evidence="4 5">
    <name type="scientific">Telmatospirillum siberiense</name>
    <dbReference type="NCBI Taxonomy" id="382514"/>
    <lineage>
        <taxon>Bacteria</taxon>
        <taxon>Pseudomonadati</taxon>
        <taxon>Pseudomonadota</taxon>
        <taxon>Alphaproteobacteria</taxon>
        <taxon>Rhodospirillales</taxon>
        <taxon>Rhodospirillaceae</taxon>
        <taxon>Telmatospirillum</taxon>
    </lineage>
</organism>
<comment type="pathway">
    <text evidence="1">Cofactor biosynthesis; adenosylcobalamin biosynthesis.</text>
</comment>
<keyword evidence="5" id="KW-1185">Reference proteome</keyword>
<dbReference type="GO" id="GO:0016994">
    <property type="term" value="F:precorrin-6A reductase activity"/>
    <property type="evidence" value="ECO:0007669"/>
    <property type="project" value="InterPro"/>
</dbReference>
<proteinExistence type="predicted"/>
<dbReference type="OrthoDB" id="5183775at2"/>
<dbReference type="EMBL" id="PIUM01000045">
    <property type="protein sequence ID" value="PKU21728.1"/>
    <property type="molecule type" value="Genomic_DNA"/>
</dbReference>
<dbReference type="PANTHER" id="PTHR36925">
    <property type="entry name" value="COBALT-PRECORRIN-6A REDUCTASE"/>
    <property type="match status" value="1"/>
</dbReference>
<name>A0A2N3PMU8_9PROT</name>
<dbReference type="PROSITE" id="PS51014">
    <property type="entry name" value="COBK_CBIJ"/>
    <property type="match status" value="1"/>
</dbReference>
<keyword evidence="2" id="KW-0169">Cobalamin biosynthesis</keyword>
<reference evidence="5" key="1">
    <citation type="submission" date="2017-12" db="EMBL/GenBank/DDBJ databases">
        <title>Draft genome sequence of Telmatospirillum siberiense 26-4b1T, an acidotolerant peatland alphaproteobacterium potentially involved in sulfur cycling.</title>
        <authorList>
            <person name="Hausmann B."/>
            <person name="Pjevac P."/>
            <person name="Schreck K."/>
            <person name="Herbold C.W."/>
            <person name="Daims H."/>
            <person name="Wagner M."/>
            <person name="Pester M."/>
            <person name="Loy A."/>
        </authorList>
    </citation>
    <scope>NUCLEOTIDE SEQUENCE [LARGE SCALE GENOMIC DNA]</scope>
    <source>
        <strain evidence="5">26-4b1</strain>
    </source>
</reference>
<dbReference type="PANTHER" id="PTHR36925:SF1">
    <property type="entry name" value="COBALT-PRECORRIN-6A REDUCTASE"/>
    <property type="match status" value="1"/>
</dbReference>
<dbReference type="Pfam" id="PF02571">
    <property type="entry name" value="CbiJ"/>
    <property type="match status" value="1"/>
</dbReference>
<dbReference type="Proteomes" id="UP000233293">
    <property type="component" value="Unassembled WGS sequence"/>
</dbReference>
<dbReference type="GO" id="GO:0009236">
    <property type="term" value="P:cobalamin biosynthetic process"/>
    <property type="evidence" value="ECO:0007669"/>
    <property type="project" value="UniProtKB-UniPathway"/>
</dbReference>
<comment type="caution">
    <text evidence="4">The sequence shown here is derived from an EMBL/GenBank/DDBJ whole genome shotgun (WGS) entry which is preliminary data.</text>
</comment>
<sequence length="224" mass="23515">MPGKVLILGGTGEAVLEARRLAAAGVPVVTSLAGRLATQPDLPGVVRIGGFGGARGLADFLAAEGIVRVIDATHPFAAAISRHARAACAALGLPLERIERPVWPKRPGDHWHWADDPAMAARMAPRLGRRILLTTGAGSLAVFARWGGPLYVVRLIEDPGRLPFHDYRIVLGRGPFSLAAEMALMADFAIDLLVTKASGGAATEAKIAAARRLGVPVLLVRRPA</sequence>
<accession>A0A2N3PMU8</accession>
<evidence type="ECO:0000256" key="2">
    <source>
        <dbReference type="ARBA" id="ARBA00022573"/>
    </source>
</evidence>
<evidence type="ECO:0000313" key="5">
    <source>
        <dbReference type="Proteomes" id="UP000233293"/>
    </source>
</evidence>
<dbReference type="AlphaFoldDB" id="A0A2N3PMU8"/>
<dbReference type="NCBIfam" id="NF005968">
    <property type="entry name" value="PRK08057.1-2"/>
    <property type="match status" value="1"/>
</dbReference>
<dbReference type="InterPro" id="IPR003723">
    <property type="entry name" value="Precorrin-6x_reduct"/>
</dbReference>
<evidence type="ECO:0000256" key="1">
    <source>
        <dbReference type="ARBA" id="ARBA00004953"/>
    </source>
</evidence>
<dbReference type="UniPathway" id="UPA00148"/>
<protein>
    <submittedName>
        <fullName evidence="4">Cobalt-precorrin-6A reductase</fullName>
    </submittedName>
</protein>
<keyword evidence="3" id="KW-0560">Oxidoreductase</keyword>
<evidence type="ECO:0000313" key="4">
    <source>
        <dbReference type="EMBL" id="PKU21728.1"/>
    </source>
</evidence>
<evidence type="ECO:0000256" key="3">
    <source>
        <dbReference type="ARBA" id="ARBA00023002"/>
    </source>
</evidence>